<dbReference type="InterPro" id="IPR004929">
    <property type="entry name" value="I-spanin"/>
</dbReference>
<reference evidence="1 2" key="1">
    <citation type="submission" date="2019-05" db="EMBL/GenBank/DDBJ databases">
        <authorList>
            <consortium name="Pathogen Informatics"/>
        </authorList>
    </citation>
    <scope>NUCLEOTIDE SEQUENCE [LARGE SCALE GENOMIC DNA]</scope>
    <source>
        <strain evidence="1 2">NCTC10696</strain>
    </source>
</reference>
<sequence>MTPAQNLIGLGLAILLALAIGFGGAWKVQDWRLGKKMAERIAEQGAHHQKELDAITGEAWLQQSAELDKRLATEEKLALQDQQHTKELSDAQRNQAVLRDRLATSDVRLSVLIDSADTASGCNVPTSTSAVGVVHAARRAQLDPAHAQRILAITGDGDQGLIALRACQAYVKTVAGQGAGK</sequence>
<proteinExistence type="predicted"/>
<dbReference type="EMBL" id="LR590482">
    <property type="protein sequence ID" value="VTQ88291.1"/>
    <property type="molecule type" value="Genomic_DNA"/>
</dbReference>
<evidence type="ECO:0000313" key="2">
    <source>
        <dbReference type="Proteomes" id="UP000306562"/>
    </source>
</evidence>
<dbReference type="Proteomes" id="UP000306562">
    <property type="component" value="Chromosome"/>
</dbReference>
<dbReference type="AlphaFoldDB" id="A0AAX3I056"/>
<dbReference type="GO" id="GO:0044659">
    <property type="term" value="P:viral release from host cell by cytolysis"/>
    <property type="evidence" value="ECO:0007669"/>
    <property type="project" value="InterPro"/>
</dbReference>
<gene>
    <name evidence="1" type="ORF">NCTC10696_00350</name>
</gene>
<dbReference type="Pfam" id="PF03245">
    <property type="entry name" value="Phage_lysis"/>
    <property type="match status" value="1"/>
</dbReference>
<organism evidence="1 2">
    <name type="scientific">Pseudomonas synxantha</name>
    <dbReference type="NCBI Taxonomy" id="47883"/>
    <lineage>
        <taxon>Bacteria</taxon>
        <taxon>Pseudomonadati</taxon>
        <taxon>Pseudomonadota</taxon>
        <taxon>Gammaproteobacteria</taxon>
        <taxon>Pseudomonadales</taxon>
        <taxon>Pseudomonadaceae</taxon>
        <taxon>Pseudomonas</taxon>
    </lineage>
</organism>
<evidence type="ECO:0000313" key="1">
    <source>
        <dbReference type="EMBL" id="VTQ88291.1"/>
    </source>
</evidence>
<dbReference type="RefSeq" id="WP_083348210.1">
    <property type="nucleotide sequence ID" value="NZ_LR590482.1"/>
</dbReference>
<accession>A0AAX3I056</accession>
<name>A0AAX3I056_9PSED</name>
<protein>
    <submittedName>
        <fullName evidence="1">Phage-like protein</fullName>
    </submittedName>
</protein>